<dbReference type="PANTHER" id="PTHR24096">
    <property type="entry name" value="LONG-CHAIN-FATTY-ACID--COA LIGASE"/>
    <property type="match status" value="1"/>
</dbReference>
<name>A0A0F7ZSP7_9HYPO</name>
<evidence type="ECO:0000313" key="2">
    <source>
        <dbReference type="EMBL" id="KJZ71733.1"/>
    </source>
</evidence>
<dbReference type="InterPro" id="IPR001031">
    <property type="entry name" value="Thioesterase"/>
</dbReference>
<dbReference type="PROSITE" id="PS00455">
    <property type="entry name" value="AMP_BINDING"/>
    <property type="match status" value="1"/>
</dbReference>
<organism evidence="2 3">
    <name type="scientific">Hirsutella minnesotensis 3608</name>
    <dbReference type="NCBI Taxonomy" id="1043627"/>
    <lineage>
        <taxon>Eukaryota</taxon>
        <taxon>Fungi</taxon>
        <taxon>Dikarya</taxon>
        <taxon>Ascomycota</taxon>
        <taxon>Pezizomycotina</taxon>
        <taxon>Sordariomycetes</taxon>
        <taxon>Hypocreomycetidae</taxon>
        <taxon>Hypocreales</taxon>
        <taxon>Ophiocordycipitaceae</taxon>
        <taxon>Hirsutella</taxon>
    </lineage>
</organism>
<dbReference type="Proteomes" id="UP000054481">
    <property type="component" value="Unassembled WGS sequence"/>
</dbReference>
<dbReference type="OrthoDB" id="10253869at2759"/>
<reference evidence="2 3" key="1">
    <citation type="journal article" date="2014" name="Genome Biol. Evol.">
        <title>Comparative genomics and transcriptomics analyses reveal divergent lifestyle features of nematode endoparasitic fungus Hirsutella minnesotensis.</title>
        <authorList>
            <person name="Lai Y."/>
            <person name="Liu K."/>
            <person name="Zhang X."/>
            <person name="Zhang X."/>
            <person name="Li K."/>
            <person name="Wang N."/>
            <person name="Shu C."/>
            <person name="Wu Y."/>
            <person name="Wang C."/>
            <person name="Bushley K.E."/>
            <person name="Xiang M."/>
            <person name="Liu X."/>
        </authorList>
    </citation>
    <scope>NUCLEOTIDE SEQUENCE [LARGE SCALE GENOMIC DNA]</scope>
    <source>
        <strain evidence="2 3">3608</strain>
    </source>
</reference>
<dbReference type="InterPro" id="IPR042099">
    <property type="entry name" value="ANL_N_sf"/>
</dbReference>
<keyword evidence="3" id="KW-1185">Reference proteome</keyword>
<evidence type="ECO:0000313" key="3">
    <source>
        <dbReference type="Proteomes" id="UP000054481"/>
    </source>
</evidence>
<evidence type="ECO:0000259" key="1">
    <source>
        <dbReference type="PROSITE" id="PS50075"/>
    </source>
</evidence>
<dbReference type="SUPFAM" id="SSF53474">
    <property type="entry name" value="alpha/beta-Hydrolases"/>
    <property type="match status" value="1"/>
</dbReference>
<proteinExistence type="predicted"/>
<dbReference type="PANTHER" id="PTHR24096:SF267">
    <property type="entry name" value="MALONATE--COA LIGASE ACSF3, MITOCHONDRIAL"/>
    <property type="match status" value="1"/>
</dbReference>
<dbReference type="InterPro" id="IPR029058">
    <property type="entry name" value="AB_hydrolase_fold"/>
</dbReference>
<sequence length="939" mass="103239">MNSLQGVLSQRTQSEPSRHLIFYKLGDTTTPRLVSYKNLLAKAQQNSVILRSLQGFEEGRPILIHLEDHWDTILWFWSVLVANGLPVVSSPLTNSNEHRNKHLQQLSTLLQSPICITRANSLYLFESPHCLRIHTIESLSKTNAVNGHTFGMNCDAHISRDALAFLMLTSGSTGDAKAVRLTHAQVLAAVAGKASVRSLPIGQPFLNWIGLDHVASLVEIHLQALWLGVDQIHVHTADIVSSPKTFLDLVHRHRICRSFAPNFFLGRLVSSLQSVAALEAPWDLSCLTVLASGGETNDVKTCVMASALLEQWGAPRNAITPGFGMTETCAGAIFNLDCPDYDVSHGRSAASLGKCMEGIEMRISVSTREGSTKPASPEEPGELQVRGQVVTDGYYGNPEATSEAFTCDGWFRTGDSAMVDSTGSLYLIGRAKDVINVNGVKIASQDIQSLLEQELGGRVARLICFPSQAPDSEKITIAYTPHKWPITAADMADIEAFIIQTCMVSVGCRPLIFAIRQESLSMLPASALGKISRARMRSLFEAGLFSGDVKLHRVEVDRFQDTQQRRRVSIAPDQDEASVIEDMAMTLNIKPDTIGVDTTIFELGFASMDLIRLKHRIDTRLSITLPVVMVIKHPTARYLAAMLKCYSSPSPDQAMETAYDPVVTMEPGGNKTPLWLVHPGVGEVLVFVGLARHLKDRPIYALRARGFEPGQVAFGSISEAVETYVAAVRRRQPHGPYAVAGYSYGTMLAFEMAKKLDAEHGSGTVRFLGSLNLPPHIRERMLQLDWSVCLLHLTYFLGLTTEAYTNNVEQAEFRALSRGEALAKVLDVADAARLQELGLQEQGLALWTDVAYGLQRLAVDYEPQGVVDAIDVFHAEPLRVAAASRREWVDEHLSQWKHFCRTAPRFHAVGGAHYTMIGPDHVVGFASKLRAALRERGLD</sequence>
<dbReference type="InterPro" id="IPR000873">
    <property type="entry name" value="AMP-dep_synth/lig_dom"/>
</dbReference>
<dbReference type="Gene3D" id="3.30.300.30">
    <property type="match status" value="1"/>
</dbReference>
<dbReference type="SUPFAM" id="SSF56801">
    <property type="entry name" value="Acetyl-CoA synthetase-like"/>
    <property type="match status" value="1"/>
</dbReference>
<dbReference type="Pfam" id="PF00550">
    <property type="entry name" value="PP-binding"/>
    <property type="match status" value="1"/>
</dbReference>
<dbReference type="Gene3D" id="3.40.50.1820">
    <property type="entry name" value="alpha/beta hydrolase"/>
    <property type="match status" value="1"/>
</dbReference>
<dbReference type="EMBL" id="KQ030563">
    <property type="protein sequence ID" value="KJZ71733.1"/>
    <property type="molecule type" value="Genomic_DNA"/>
</dbReference>
<dbReference type="SUPFAM" id="SSF47336">
    <property type="entry name" value="ACP-like"/>
    <property type="match status" value="1"/>
</dbReference>
<dbReference type="InterPro" id="IPR045851">
    <property type="entry name" value="AMP-bd_C_sf"/>
</dbReference>
<feature type="domain" description="Carrier" evidence="1">
    <location>
        <begin position="570"/>
        <end position="647"/>
    </location>
</feature>
<dbReference type="GO" id="GO:0006633">
    <property type="term" value="P:fatty acid biosynthetic process"/>
    <property type="evidence" value="ECO:0007669"/>
    <property type="project" value="TreeGrafter"/>
</dbReference>
<dbReference type="InterPro" id="IPR036736">
    <property type="entry name" value="ACP-like_sf"/>
</dbReference>
<dbReference type="Pfam" id="PF00975">
    <property type="entry name" value="Thioesterase"/>
    <property type="match status" value="1"/>
</dbReference>
<dbReference type="GO" id="GO:0031957">
    <property type="term" value="F:very long-chain fatty acid-CoA ligase activity"/>
    <property type="evidence" value="ECO:0007669"/>
    <property type="project" value="TreeGrafter"/>
</dbReference>
<protein>
    <recommendedName>
        <fullName evidence="1">Carrier domain-containing protein</fullName>
    </recommendedName>
</protein>
<dbReference type="Gene3D" id="3.40.50.12780">
    <property type="entry name" value="N-terminal domain of ligase-like"/>
    <property type="match status" value="1"/>
</dbReference>
<dbReference type="AlphaFoldDB" id="A0A0F7ZSP7"/>
<dbReference type="Pfam" id="PF00501">
    <property type="entry name" value="AMP-binding"/>
    <property type="match status" value="1"/>
</dbReference>
<dbReference type="InterPro" id="IPR009081">
    <property type="entry name" value="PP-bd_ACP"/>
</dbReference>
<dbReference type="Gene3D" id="1.10.1200.10">
    <property type="entry name" value="ACP-like"/>
    <property type="match status" value="1"/>
</dbReference>
<gene>
    <name evidence="2" type="ORF">HIM_08875</name>
</gene>
<dbReference type="PROSITE" id="PS50075">
    <property type="entry name" value="CARRIER"/>
    <property type="match status" value="1"/>
</dbReference>
<accession>A0A0F7ZSP7</accession>
<dbReference type="InterPro" id="IPR020845">
    <property type="entry name" value="AMP-binding_CS"/>
</dbReference>